<dbReference type="PANTHER" id="PTHR45765:SF1">
    <property type="entry name" value="METHIONINE--TRNA LIGASE, CYTOPLASMIC"/>
    <property type="match status" value="1"/>
</dbReference>
<dbReference type="GO" id="GO:0006431">
    <property type="term" value="P:methionyl-tRNA aminoacylation"/>
    <property type="evidence" value="ECO:0007669"/>
    <property type="project" value="TreeGrafter"/>
</dbReference>
<evidence type="ECO:0000256" key="3">
    <source>
        <dbReference type="ARBA" id="ARBA00022840"/>
    </source>
</evidence>
<organism evidence="7 8">
    <name type="scientific">Acetivibrio straminisolvens JCM 21531</name>
    <dbReference type="NCBI Taxonomy" id="1294263"/>
    <lineage>
        <taxon>Bacteria</taxon>
        <taxon>Bacillati</taxon>
        <taxon>Bacillota</taxon>
        <taxon>Clostridia</taxon>
        <taxon>Eubacteriales</taxon>
        <taxon>Oscillospiraceae</taxon>
        <taxon>Acetivibrio</taxon>
    </lineage>
</organism>
<dbReference type="RefSeq" id="WP_369347672.1">
    <property type="nucleotide sequence ID" value="NZ_BAVR01000063.1"/>
</dbReference>
<name>W4VAS8_9FIRM</name>
<keyword evidence="2" id="KW-0547">Nucleotide-binding</keyword>
<dbReference type="PANTHER" id="PTHR45765">
    <property type="entry name" value="METHIONINE--TRNA LIGASE"/>
    <property type="match status" value="1"/>
</dbReference>
<dbReference type="AlphaFoldDB" id="W4VAS8"/>
<protein>
    <submittedName>
        <fullName evidence="7">Methionyl-tRNA synthetase</fullName>
    </submittedName>
</protein>
<dbReference type="Pfam" id="PF09334">
    <property type="entry name" value="tRNA-synt_1g"/>
    <property type="match status" value="1"/>
</dbReference>
<proteinExistence type="predicted"/>
<evidence type="ECO:0000313" key="7">
    <source>
        <dbReference type="EMBL" id="GAE90302.1"/>
    </source>
</evidence>
<dbReference type="InterPro" id="IPR023458">
    <property type="entry name" value="Met-tRNA_ligase_1"/>
</dbReference>
<dbReference type="GO" id="GO:0005524">
    <property type="term" value="F:ATP binding"/>
    <property type="evidence" value="ECO:0007669"/>
    <property type="project" value="UniProtKB-KW"/>
</dbReference>
<evidence type="ECO:0000256" key="5">
    <source>
        <dbReference type="ARBA" id="ARBA00023146"/>
    </source>
</evidence>
<evidence type="ECO:0000313" key="8">
    <source>
        <dbReference type="Proteomes" id="UP000019109"/>
    </source>
</evidence>
<dbReference type="Proteomes" id="UP000019109">
    <property type="component" value="Unassembled WGS sequence"/>
</dbReference>
<dbReference type="PROSITE" id="PS00178">
    <property type="entry name" value="AA_TRNA_LIGASE_I"/>
    <property type="match status" value="1"/>
</dbReference>
<keyword evidence="4" id="KW-0648">Protein biosynthesis</keyword>
<dbReference type="InterPro" id="IPR015413">
    <property type="entry name" value="Methionyl/Leucyl_tRNA_Synth"/>
</dbReference>
<dbReference type="GO" id="GO:0005829">
    <property type="term" value="C:cytosol"/>
    <property type="evidence" value="ECO:0007669"/>
    <property type="project" value="TreeGrafter"/>
</dbReference>
<evidence type="ECO:0000256" key="1">
    <source>
        <dbReference type="ARBA" id="ARBA00022598"/>
    </source>
</evidence>
<keyword evidence="1" id="KW-0436">Ligase</keyword>
<evidence type="ECO:0000256" key="4">
    <source>
        <dbReference type="ARBA" id="ARBA00022917"/>
    </source>
</evidence>
<dbReference type="InterPro" id="IPR001412">
    <property type="entry name" value="aa-tRNA-synth_I_CS"/>
</dbReference>
<dbReference type="GO" id="GO:0004825">
    <property type="term" value="F:methionine-tRNA ligase activity"/>
    <property type="evidence" value="ECO:0007669"/>
    <property type="project" value="InterPro"/>
</dbReference>
<dbReference type="SUPFAM" id="SSF52374">
    <property type="entry name" value="Nucleotidylyl transferase"/>
    <property type="match status" value="1"/>
</dbReference>
<gene>
    <name evidence="7" type="ORF">JCM21531_3897</name>
</gene>
<dbReference type="Gene3D" id="3.40.50.620">
    <property type="entry name" value="HUPs"/>
    <property type="match status" value="1"/>
</dbReference>
<dbReference type="EMBL" id="BAVR01000063">
    <property type="protein sequence ID" value="GAE90302.1"/>
    <property type="molecule type" value="Genomic_DNA"/>
</dbReference>
<accession>W4VAS8</accession>
<dbReference type="STRING" id="1294263.JCM21531_3897"/>
<dbReference type="InterPro" id="IPR014729">
    <property type="entry name" value="Rossmann-like_a/b/a_fold"/>
</dbReference>
<reference evidence="7" key="1">
    <citation type="journal article" date="2014" name="Genome Announc.">
        <title>Draft Genome Sequence of Clostridium straminisolvens Strain JCM 21531T, Isolated from a Cellulose-Degrading Bacterial Community.</title>
        <authorList>
            <person name="Yuki M."/>
            <person name="Oshima K."/>
            <person name="Suda W."/>
            <person name="Sakamoto M."/>
            <person name="Kitamura K."/>
            <person name="Iida T."/>
            <person name="Hattori M."/>
            <person name="Ohkuma M."/>
        </authorList>
    </citation>
    <scope>NUCLEOTIDE SEQUENCE [LARGE SCALE GENOMIC DNA]</scope>
    <source>
        <strain evidence="7">JCM 21531</strain>
    </source>
</reference>
<feature type="domain" description="Methionyl/Leucyl tRNA synthetase" evidence="6">
    <location>
        <begin position="4"/>
        <end position="48"/>
    </location>
</feature>
<keyword evidence="3" id="KW-0067">ATP-binding</keyword>
<evidence type="ECO:0000256" key="2">
    <source>
        <dbReference type="ARBA" id="ARBA00022741"/>
    </source>
</evidence>
<comment type="caution">
    <text evidence="7">The sequence shown here is derived from an EMBL/GenBank/DDBJ whole genome shotgun (WGS) entry which is preliminary data.</text>
</comment>
<sequence>MNIIIGNAWPYANGSLHIGHIAALLPGDILARYFRSKGDKVFFVSGSDCMVHR</sequence>
<keyword evidence="5 7" id="KW-0030">Aminoacyl-tRNA synthetase</keyword>
<evidence type="ECO:0000259" key="6">
    <source>
        <dbReference type="Pfam" id="PF09334"/>
    </source>
</evidence>
<keyword evidence="8" id="KW-1185">Reference proteome</keyword>